<reference evidence="2 3" key="1">
    <citation type="submission" date="2018-11" db="EMBL/GenBank/DDBJ databases">
        <authorList>
            <consortium name="Pathogen Informatics"/>
        </authorList>
    </citation>
    <scope>NUCLEOTIDE SEQUENCE [LARGE SCALE GENOMIC DNA]</scope>
</reference>
<keyword evidence="1" id="KW-1133">Transmembrane helix</keyword>
<evidence type="ECO:0000313" key="3">
    <source>
        <dbReference type="Proteomes" id="UP000281553"/>
    </source>
</evidence>
<evidence type="ECO:0008006" key="4">
    <source>
        <dbReference type="Google" id="ProtNLM"/>
    </source>
</evidence>
<sequence>MLVGFNVSISDMGSDVVATIFETRPTIFYRRLFLIGTLCVVLPLCLLRRIELISWASSIAVLIYVLFLTHVVFACGLPKLFYGNPLSHVRWWRIEGLVHCLPVVASSLCFQVLQLTVTNNVNRAPSLPQTEHDKGDLLSHEFQAGQTCTALSSLFCQGYWWRVWTQKLSKLIIPIASDMT</sequence>
<dbReference type="AlphaFoldDB" id="A0A3P7M1A3"/>
<gene>
    <name evidence="2" type="ORF">DILT_LOCUS7922</name>
</gene>
<dbReference type="Proteomes" id="UP000281553">
    <property type="component" value="Unassembled WGS sequence"/>
</dbReference>
<name>A0A3P7M1A3_DIBLA</name>
<evidence type="ECO:0000313" key="2">
    <source>
        <dbReference type="EMBL" id="VDN12091.1"/>
    </source>
</evidence>
<keyword evidence="3" id="KW-1185">Reference proteome</keyword>
<protein>
    <recommendedName>
        <fullName evidence="4">Amino acid transporter transmembrane domain-containing protein</fullName>
    </recommendedName>
</protein>
<dbReference type="EMBL" id="UYRU01053000">
    <property type="protein sequence ID" value="VDN12091.1"/>
    <property type="molecule type" value="Genomic_DNA"/>
</dbReference>
<keyword evidence="1" id="KW-0472">Membrane</keyword>
<accession>A0A3P7M1A3</accession>
<organism evidence="2 3">
    <name type="scientific">Dibothriocephalus latus</name>
    <name type="common">Fish tapeworm</name>
    <name type="synonym">Diphyllobothrium latum</name>
    <dbReference type="NCBI Taxonomy" id="60516"/>
    <lineage>
        <taxon>Eukaryota</taxon>
        <taxon>Metazoa</taxon>
        <taxon>Spiralia</taxon>
        <taxon>Lophotrochozoa</taxon>
        <taxon>Platyhelminthes</taxon>
        <taxon>Cestoda</taxon>
        <taxon>Eucestoda</taxon>
        <taxon>Diphyllobothriidea</taxon>
        <taxon>Diphyllobothriidae</taxon>
        <taxon>Dibothriocephalus</taxon>
    </lineage>
</organism>
<proteinExistence type="predicted"/>
<feature type="transmembrane region" description="Helical" evidence="1">
    <location>
        <begin position="28"/>
        <end position="47"/>
    </location>
</feature>
<feature type="transmembrane region" description="Helical" evidence="1">
    <location>
        <begin position="59"/>
        <end position="82"/>
    </location>
</feature>
<keyword evidence="1" id="KW-0812">Transmembrane</keyword>
<dbReference type="OrthoDB" id="6258183at2759"/>
<evidence type="ECO:0000256" key="1">
    <source>
        <dbReference type="SAM" id="Phobius"/>
    </source>
</evidence>